<sequence>MKKIISLLALMIIGCLSTLTSCKKEKLDNQKTLKVLYKTYEDGKISKCHHNGKTIYVGELNAYDAGSSVYDKDGNQIGSCNYAWGQIDPICHELQDCEVIYRVKDNIW</sequence>
<feature type="non-terminal residue" evidence="1">
    <location>
        <position position="108"/>
    </location>
</feature>
<dbReference type="EMBL" id="UINC01151847">
    <property type="protein sequence ID" value="SVD45696.1"/>
    <property type="molecule type" value="Genomic_DNA"/>
</dbReference>
<evidence type="ECO:0000313" key="1">
    <source>
        <dbReference type="EMBL" id="SVD45696.1"/>
    </source>
</evidence>
<name>A0A382VGN6_9ZZZZ</name>
<dbReference type="AlphaFoldDB" id="A0A382VGN6"/>
<gene>
    <name evidence="1" type="ORF">METZ01_LOCUS398550</name>
</gene>
<dbReference type="PROSITE" id="PS51257">
    <property type="entry name" value="PROKAR_LIPOPROTEIN"/>
    <property type="match status" value="1"/>
</dbReference>
<accession>A0A382VGN6</accession>
<organism evidence="1">
    <name type="scientific">marine metagenome</name>
    <dbReference type="NCBI Taxonomy" id="408172"/>
    <lineage>
        <taxon>unclassified sequences</taxon>
        <taxon>metagenomes</taxon>
        <taxon>ecological metagenomes</taxon>
    </lineage>
</organism>
<proteinExistence type="predicted"/>
<evidence type="ECO:0008006" key="2">
    <source>
        <dbReference type="Google" id="ProtNLM"/>
    </source>
</evidence>
<protein>
    <recommendedName>
        <fullName evidence="2">Lipoprotein</fullName>
    </recommendedName>
</protein>
<reference evidence="1" key="1">
    <citation type="submission" date="2018-05" db="EMBL/GenBank/DDBJ databases">
        <authorList>
            <person name="Lanie J.A."/>
            <person name="Ng W.-L."/>
            <person name="Kazmierczak K.M."/>
            <person name="Andrzejewski T.M."/>
            <person name="Davidsen T.M."/>
            <person name="Wayne K.J."/>
            <person name="Tettelin H."/>
            <person name="Glass J.I."/>
            <person name="Rusch D."/>
            <person name="Podicherti R."/>
            <person name="Tsui H.-C.T."/>
            <person name="Winkler M.E."/>
        </authorList>
    </citation>
    <scope>NUCLEOTIDE SEQUENCE</scope>
</reference>